<feature type="transmembrane region" description="Helical" evidence="9">
    <location>
        <begin position="122"/>
        <end position="144"/>
    </location>
</feature>
<evidence type="ECO:0000256" key="4">
    <source>
        <dbReference type="ARBA" id="ARBA00022725"/>
    </source>
</evidence>
<dbReference type="Pfam" id="PF02949">
    <property type="entry name" value="7tm_6"/>
    <property type="match status" value="1"/>
</dbReference>
<keyword evidence="5 9" id="KW-1133">Transmembrane helix</keyword>
<accession>A0AAD9RWZ1</accession>
<feature type="transmembrane region" description="Helical" evidence="9">
    <location>
        <begin position="177"/>
        <end position="197"/>
    </location>
</feature>
<name>A0AAD9RWZ1_9HYME</name>
<keyword evidence="6 9" id="KW-0472">Membrane</keyword>
<evidence type="ECO:0000313" key="10">
    <source>
        <dbReference type="EMBL" id="KAK2587309.1"/>
    </source>
</evidence>
<keyword evidence="3 9" id="KW-0812">Transmembrane</keyword>
<keyword evidence="7 9" id="KW-0675">Receptor</keyword>
<evidence type="ECO:0000256" key="2">
    <source>
        <dbReference type="ARBA" id="ARBA00022606"/>
    </source>
</evidence>
<protein>
    <recommendedName>
        <fullName evidence="9">Odorant receptor</fullName>
    </recommendedName>
</protein>
<sequence>MILTSPINQLVEFSLRFTGLWPGYSYAIVHRVIWTGTMCSTLVFQYWYLVAHFVSDDLPGLMDCLSIAVSNNLLFLKLIILWTKQRVFSDILRMMMEDWTECVGSSKHVETMTSRVRLSHRYSSFFVGSYSIGVTFFMAFALFAQEKQLILRMELPFDAMKPPVYEFVNLMQFLHEFIAASTSGMMNALLVTLMLHVDGQVEIICRELSEISEMVKKEEPCKRILESLIHRHQKVTVLAKNIENIYSYIALMQFLSNTLVIGLLGFLIVTSLDSDQRSLILARTIPYYVLVNLEAFVLCFAGEFFRSKSKAIEKAAYETTWYELDLAESRSLLFLMIRSQKRFKITAGKFMELSLEGFASMLKASASYVSVLYAMY</sequence>
<keyword evidence="8 9" id="KW-0807">Transducer</keyword>
<evidence type="ECO:0000313" key="11">
    <source>
        <dbReference type="Proteomes" id="UP001258017"/>
    </source>
</evidence>
<dbReference type="InterPro" id="IPR004117">
    <property type="entry name" value="7tm6_olfct_rcpt"/>
</dbReference>
<keyword evidence="2 9" id="KW-0716">Sensory transduction</keyword>
<dbReference type="GO" id="GO:0005886">
    <property type="term" value="C:plasma membrane"/>
    <property type="evidence" value="ECO:0007669"/>
    <property type="project" value="UniProtKB-SubCell"/>
</dbReference>
<evidence type="ECO:0000256" key="5">
    <source>
        <dbReference type="ARBA" id="ARBA00022989"/>
    </source>
</evidence>
<gene>
    <name evidence="10" type="ORF">KPH14_003028</name>
</gene>
<dbReference type="PANTHER" id="PTHR21137">
    <property type="entry name" value="ODORANT RECEPTOR"/>
    <property type="match status" value="1"/>
</dbReference>
<feature type="transmembrane region" description="Helical" evidence="9">
    <location>
        <begin position="248"/>
        <end position="269"/>
    </location>
</feature>
<keyword evidence="11" id="KW-1185">Reference proteome</keyword>
<feature type="transmembrane region" description="Helical" evidence="9">
    <location>
        <begin position="24"/>
        <end position="48"/>
    </location>
</feature>
<evidence type="ECO:0000256" key="9">
    <source>
        <dbReference type="RuleBase" id="RU351113"/>
    </source>
</evidence>
<evidence type="ECO:0000256" key="6">
    <source>
        <dbReference type="ARBA" id="ARBA00023136"/>
    </source>
</evidence>
<dbReference type="AlphaFoldDB" id="A0AAD9RWZ1"/>
<keyword evidence="4 9" id="KW-0552">Olfaction</keyword>
<proteinExistence type="inferred from homology"/>
<dbReference type="GO" id="GO:0005549">
    <property type="term" value="F:odorant binding"/>
    <property type="evidence" value="ECO:0007669"/>
    <property type="project" value="InterPro"/>
</dbReference>
<comment type="subcellular location">
    <subcellularLocation>
        <location evidence="9">Cell membrane</location>
        <topology evidence="9">Multi-pass membrane protein</topology>
    </subcellularLocation>
    <subcellularLocation>
        <location evidence="1">Membrane</location>
        <topology evidence="1">Multi-pass membrane protein</topology>
    </subcellularLocation>
</comment>
<comment type="caution">
    <text evidence="9">Lacks conserved residue(s) required for the propagation of feature annotation.</text>
</comment>
<reference evidence="10" key="1">
    <citation type="submission" date="2021-08" db="EMBL/GenBank/DDBJ databases">
        <authorList>
            <person name="Misof B."/>
            <person name="Oliver O."/>
            <person name="Podsiadlowski L."/>
            <person name="Donath A."/>
            <person name="Peters R."/>
            <person name="Mayer C."/>
            <person name="Rust J."/>
            <person name="Gunkel S."/>
            <person name="Lesny P."/>
            <person name="Martin S."/>
            <person name="Oeyen J.P."/>
            <person name="Petersen M."/>
            <person name="Panagiotis P."/>
            <person name="Wilbrandt J."/>
            <person name="Tanja T."/>
        </authorList>
    </citation>
    <scope>NUCLEOTIDE SEQUENCE</scope>
    <source>
        <strain evidence="10">GBR_01_08_01A</strain>
        <tissue evidence="10">Thorax + abdomen</tissue>
    </source>
</reference>
<evidence type="ECO:0000256" key="1">
    <source>
        <dbReference type="ARBA" id="ARBA00004141"/>
    </source>
</evidence>
<dbReference type="EMBL" id="JAIFRP010000007">
    <property type="protein sequence ID" value="KAK2587309.1"/>
    <property type="molecule type" value="Genomic_DNA"/>
</dbReference>
<comment type="caution">
    <text evidence="10">The sequence shown here is derived from an EMBL/GenBank/DDBJ whole genome shotgun (WGS) entry which is preliminary data.</text>
</comment>
<dbReference type="GO" id="GO:0007165">
    <property type="term" value="P:signal transduction"/>
    <property type="evidence" value="ECO:0007669"/>
    <property type="project" value="UniProtKB-KW"/>
</dbReference>
<organism evidence="10 11">
    <name type="scientific">Odynerus spinipes</name>
    <dbReference type="NCBI Taxonomy" id="1348599"/>
    <lineage>
        <taxon>Eukaryota</taxon>
        <taxon>Metazoa</taxon>
        <taxon>Ecdysozoa</taxon>
        <taxon>Arthropoda</taxon>
        <taxon>Hexapoda</taxon>
        <taxon>Insecta</taxon>
        <taxon>Pterygota</taxon>
        <taxon>Neoptera</taxon>
        <taxon>Endopterygota</taxon>
        <taxon>Hymenoptera</taxon>
        <taxon>Apocrita</taxon>
        <taxon>Aculeata</taxon>
        <taxon>Vespoidea</taxon>
        <taxon>Vespidae</taxon>
        <taxon>Eumeninae</taxon>
        <taxon>Odynerus</taxon>
    </lineage>
</organism>
<reference evidence="10" key="2">
    <citation type="journal article" date="2023" name="Commun. Biol.">
        <title>Intrasexual cuticular hydrocarbon dimorphism in a wasp sheds light on hydrocarbon biosynthesis genes in Hymenoptera.</title>
        <authorList>
            <person name="Moris V.C."/>
            <person name="Podsiadlowski L."/>
            <person name="Martin S."/>
            <person name="Oeyen J.P."/>
            <person name="Donath A."/>
            <person name="Petersen M."/>
            <person name="Wilbrandt J."/>
            <person name="Misof B."/>
            <person name="Liedtke D."/>
            <person name="Thamm M."/>
            <person name="Scheiner R."/>
            <person name="Schmitt T."/>
            <person name="Niehuis O."/>
        </authorList>
    </citation>
    <scope>NUCLEOTIDE SEQUENCE</scope>
    <source>
        <strain evidence="10">GBR_01_08_01A</strain>
    </source>
</reference>
<dbReference type="PANTHER" id="PTHR21137:SF42">
    <property type="entry name" value="ODORANT RECEPTOR 83A"/>
    <property type="match status" value="1"/>
</dbReference>
<dbReference type="GO" id="GO:0004984">
    <property type="term" value="F:olfactory receptor activity"/>
    <property type="evidence" value="ECO:0007669"/>
    <property type="project" value="InterPro"/>
</dbReference>
<dbReference type="Proteomes" id="UP001258017">
    <property type="component" value="Unassembled WGS sequence"/>
</dbReference>
<comment type="similarity">
    <text evidence="9">Belongs to the insect chemoreceptor superfamily. Heteromeric odorant receptor channel (TC 1.A.69) family.</text>
</comment>
<feature type="transmembrane region" description="Helical" evidence="9">
    <location>
        <begin position="60"/>
        <end position="83"/>
    </location>
</feature>
<evidence type="ECO:0000256" key="8">
    <source>
        <dbReference type="ARBA" id="ARBA00023224"/>
    </source>
</evidence>
<evidence type="ECO:0000256" key="3">
    <source>
        <dbReference type="ARBA" id="ARBA00022692"/>
    </source>
</evidence>
<evidence type="ECO:0000256" key="7">
    <source>
        <dbReference type="ARBA" id="ARBA00023170"/>
    </source>
</evidence>
<feature type="transmembrane region" description="Helical" evidence="9">
    <location>
        <begin position="285"/>
        <end position="305"/>
    </location>
</feature>